<sequence>MTPAMTTATPSRRERLRAETIADIKDAARRLLVTGGPTAISLRAIARDVGLTAPALYRYFDGLDALVLAIVSDLFEDLRTTVQDIAADHAGEEALTRIAHMARGFRRWALAHPAEFALMFGSPVPGVTPFSGLCGPIVDAGARFGETFFAVLGEHYEHHPYVGEPHDLPDAALRELLRPYTETFGDRFPLPVVYLFVAAWTRLYGIVAMEVFGHLAWATTDVEPLFEVELARTVRQLAR</sequence>
<dbReference type="AlphaFoldDB" id="A0A2T0SCM7"/>
<accession>A0A2T0SCM7</accession>
<dbReference type="InterPro" id="IPR001647">
    <property type="entry name" value="HTH_TetR"/>
</dbReference>
<keyword evidence="1" id="KW-0805">Transcription regulation</keyword>
<evidence type="ECO:0000256" key="2">
    <source>
        <dbReference type="ARBA" id="ARBA00023125"/>
    </source>
</evidence>
<reference evidence="6 7" key="1">
    <citation type="submission" date="2018-03" db="EMBL/GenBank/DDBJ databases">
        <title>Genomic Encyclopedia of Archaeal and Bacterial Type Strains, Phase II (KMG-II): from individual species to whole genera.</title>
        <authorList>
            <person name="Goeker M."/>
        </authorList>
    </citation>
    <scope>NUCLEOTIDE SEQUENCE [LARGE SCALE GENOMIC DNA]</scope>
    <source>
        <strain evidence="6 7">DSM 45348</strain>
    </source>
</reference>
<protein>
    <submittedName>
        <fullName evidence="6">TetR family transcriptional regulator</fullName>
    </submittedName>
</protein>
<dbReference type="PROSITE" id="PS50977">
    <property type="entry name" value="HTH_TETR_2"/>
    <property type="match status" value="1"/>
</dbReference>
<keyword evidence="7" id="KW-1185">Reference proteome</keyword>
<dbReference type="PANTHER" id="PTHR30055">
    <property type="entry name" value="HTH-TYPE TRANSCRIPTIONAL REGULATOR RUTR"/>
    <property type="match status" value="1"/>
</dbReference>
<comment type="caution">
    <text evidence="6">The sequence shown here is derived from an EMBL/GenBank/DDBJ whole genome shotgun (WGS) entry which is preliminary data.</text>
</comment>
<feature type="domain" description="HTH tetR-type" evidence="5">
    <location>
        <begin position="18"/>
        <end position="78"/>
    </location>
</feature>
<dbReference type="PANTHER" id="PTHR30055:SF243">
    <property type="entry name" value="HTH-TYPE TRANSCRIPTIONAL REGULATOR RV1816"/>
    <property type="match status" value="1"/>
</dbReference>
<dbReference type="EMBL" id="PVZG01000003">
    <property type="protein sequence ID" value="PRY31131.1"/>
    <property type="molecule type" value="Genomic_DNA"/>
</dbReference>
<dbReference type="InterPro" id="IPR025996">
    <property type="entry name" value="MT1864/Rv1816-like_C"/>
</dbReference>
<evidence type="ECO:0000313" key="6">
    <source>
        <dbReference type="EMBL" id="PRY31131.1"/>
    </source>
</evidence>
<keyword evidence="2 4" id="KW-0238">DNA-binding</keyword>
<name>A0A2T0SCM7_9ACTN</name>
<dbReference type="Pfam" id="PF13305">
    <property type="entry name" value="TetR_C_33"/>
    <property type="match status" value="1"/>
</dbReference>
<proteinExistence type="predicted"/>
<dbReference type="InterPro" id="IPR036271">
    <property type="entry name" value="Tet_transcr_reg_TetR-rel_C_sf"/>
</dbReference>
<evidence type="ECO:0000313" key="7">
    <source>
        <dbReference type="Proteomes" id="UP000239209"/>
    </source>
</evidence>
<evidence type="ECO:0000256" key="1">
    <source>
        <dbReference type="ARBA" id="ARBA00023015"/>
    </source>
</evidence>
<dbReference type="GO" id="GO:0003700">
    <property type="term" value="F:DNA-binding transcription factor activity"/>
    <property type="evidence" value="ECO:0007669"/>
    <property type="project" value="TreeGrafter"/>
</dbReference>
<dbReference type="SUPFAM" id="SSF46689">
    <property type="entry name" value="Homeodomain-like"/>
    <property type="match status" value="1"/>
</dbReference>
<organism evidence="6 7">
    <name type="scientific">Pseudosporangium ferrugineum</name>
    <dbReference type="NCBI Taxonomy" id="439699"/>
    <lineage>
        <taxon>Bacteria</taxon>
        <taxon>Bacillati</taxon>
        <taxon>Actinomycetota</taxon>
        <taxon>Actinomycetes</taxon>
        <taxon>Micromonosporales</taxon>
        <taxon>Micromonosporaceae</taxon>
        <taxon>Pseudosporangium</taxon>
    </lineage>
</organism>
<dbReference type="SUPFAM" id="SSF48498">
    <property type="entry name" value="Tetracyclin repressor-like, C-terminal domain"/>
    <property type="match status" value="1"/>
</dbReference>
<gene>
    <name evidence="6" type="ORF">CLV70_10315</name>
</gene>
<dbReference type="Gene3D" id="1.10.357.10">
    <property type="entry name" value="Tetracycline Repressor, domain 2"/>
    <property type="match status" value="1"/>
</dbReference>
<evidence type="ECO:0000259" key="5">
    <source>
        <dbReference type="PROSITE" id="PS50977"/>
    </source>
</evidence>
<feature type="DNA-binding region" description="H-T-H motif" evidence="4">
    <location>
        <begin position="41"/>
        <end position="60"/>
    </location>
</feature>
<keyword evidence="3" id="KW-0804">Transcription</keyword>
<evidence type="ECO:0000256" key="3">
    <source>
        <dbReference type="ARBA" id="ARBA00023163"/>
    </source>
</evidence>
<dbReference type="InterPro" id="IPR009057">
    <property type="entry name" value="Homeodomain-like_sf"/>
</dbReference>
<dbReference type="Proteomes" id="UP000239209">
    <property type="component" value="Unassembled WGS sequence"/>
</dbReference>
<dbReference type="InterPro" id="IPR050109">
    <property type="entry name" value="HTH-type_TetR-like_transc_reg"/>
</dbReference>
<evidence type="ECO:0000256" key="4">
    <source>
        <dbReference type="PROSITE-ProRule" id="PRU00335"/>
    </source>
</evidence>
<dbReference type="Pfam" id="PF00440">
    <property type="entry name" value="TetR_N"/>
    <property type="match status" value="1"/>
</dbReference>
<dbReference type="GO" id="GO:0000976">
    <property type="term" value="F:transcription cis-regulatory region binding"/>
    <property type="evidence" value="ECO:0007669"/>
    <property type="project" value="TreeGrafter"/>
</dbReference>